<protein>
    <submittedName>
        <fullName evidence="1">Uncharacterized protein</fullName>
    </submittedName>
</protein>
<evidence type="ECO:0000313" key="1">
    <source>
        <dbReference type="EnsemblMetazoa" id="GAUT034966-PA"/>
    </source>
</evidence>
<accession>A0A1A9VEQ4</accession>
<reference evidence="1" key="1">
    <citation type="submission" date="2020-05" db="UniProtKB">
        <authorList>
            <consortium name="EnsemblMetazoa"/>
        </authorList>
    </citation>
    <scope>IDENTIFICATION</scope>
    <source>
        <strain evidence="1">TTRI</strain>
    </source>
</reference>
<name>A0A1A9VEQ4_GLOAU</name>
<dbReference type="VEuPathDB" id="VectorBase:GAUT034966"/>
<sequence length="115" mass="13180">MIKGAIDKRPSSKINRKLQPITEDIMLLLTEKYTTSTTARYEKFAGLQKRLIKLDFFSDGLPEVNSAVPKMQLHFCYNIKGLISFNWVILATSKKSNNCFQIKSDFVQYEIALQG</sequence>
<dbReference type="EnsemblMetazoa" id="GAUT034966-RA">
    <property type="protein sequence ID" value="GAUT034966-PA"/>
    <property type="gene ID" value="GAUT034966"/>
</dbReference>
<proteinExistence type="predicted"/>
<organism evidence="1 2">
    <name type="scientific">Glossina austeni</name>
    <name type="common">Savannah tsetse fly</name>
    <dbReference type="NCBI Taxonomy" id="7395"/>
    <lineage>
        <taxon>Eukaryota</taxon>
        <taxon>Metazoa</taxon>
        <taxon>Ecdysozoa</taxon>
        <taxon>Arthropoda</taxon>
        <taxon>Hexapoda</taxon>
        <taxon>Insecta</taxon>
        <taxon>Pterygota</taxon>
        <taxon>Neoptera</taxon>
        <taxon>Endopterygota</taxon>
        <taxon>Diptera</taxon>
        <taxon>Brachycera</taxon>
        <taxon>Muscomorpha</taxon>
        <taxon>Hippoboscoidea</taxon>
        <taxon>Glossinidae</taxon>
        <taxon>Glossina</taxon>
    </lineage>
</organism>
<evidence type="ECO:0000313" key="2">
    <source>
        <dbReference type="Proteomes" id="UP000078200"/>
    </source>
</evidence>
<keyword evidence="2" id="KW-1185">Reference proteome</keyword>
<dbReference type="AlphaFoldDB" id="A0A1A9VEQ4"/>
<dbReference type="Proteomes" id="UP000078200">
    <property type="component" value="Unassembled WGS sequence"/>
</dbReference>